<protein>
    <recommendedName>
        <fullName evidence="1">Serine-threonine/tyrosine-protein kinase catalytic domain-containing protein</fullName>
    </recommendedName>
</protein>
<proteinExistence type="predicted"/>
<evidence type="ECO:0000313" key="3">
    <source>
        <dbReference type="Proteomes" id="UP001177670"/>
    </source>
</evidence>
<accession>A0AA40KQE5</accession>
<feature type="domain" description="Serine-threonine/tyrosine-protein kinase catalytic" evidence="1">
    <location>
        <begin position="36"/>
        <end position="108"/>
    </location>
</feature>
<gene>
    <name evidence="2" type="ORF">K0M31_020060</name>
</gene>
<dbReference type="GO" id="GO:0004672">
    <property type="term" value="F:protein kinase activity"/>
    <property type="evidence" value="ECO:0007669"/>
    <property type="project" value="InterPro"/>
</dbReference>
<name>A0AA40KQE5_9HYME</name>
<comment type="caution">
    <text evidence="2">The sequence shown here is derived from an EMBL/GenBank/DDBJ whole genome shotgun (WGS) entry which is preliminary data.</text>
</comment>
<dbReference type="Proteomes" id="UP001177670">
    <property type="component" value="Unassembled WGS sequence"/>
</dbReference>
<dbReference type="AlphaFoldDB" id="A0AA40KQE5"/>
<dbReference type="SUPFAM" id="SSF56112">
    <property type="entry name" value="Protein kinase-like (PK-like)"/>
    <property type="match status" value="1"/>
</dbReference>
<keyword evidence="3" id="KW-1185">Reference proteome</keyword>
<evidence type="ECO:0000259" key="1">
    <source>
        <dbReference type="Pfam" id="PF07714"/>
    </source>
</evidence>
<organism evidence="2 3">
    <name type="scientific">Melipona bicolor</name>
    <dbReference type="NCBI Taxonomy" id="60889"/>
    <lineage>
        <taxon>Eukaryota</taxon>
        <taxon>Metazoa</taxon>
        <taxon>Ecdysozoa</taxon>
        <taxon>Arthropoda</taxon>
        <taxon>Hexapoda</taxon>
        <taxon>Insecta</taxon>
        <taxon>Pterygota</taxon>
        <taxon>Neoptera</taxon>
        <taxon>Endopterygota</taxon>
        <taxon>Hymenoptera</taxon>
        <taxon>Apocrita</taxon>
        <taxon>Aculeata</taxon>
        <taxon>Apoidea</taxon>
        <taxon>Anthophila</taxon>
        <taxon>Apidae</taxon>
        <taxon>Melipona</taxon>
    </lineage>
</organism>
<dbReference type="Pfam" id="PF07714">
    <property type="entry name" value="PK_Tyr_Ser-Thr"/>
    <property type="match status" value="1"/>
</dbReference>
<reference evidence="2" key="1">
    <citation type="submission" date="2021-10" db="EMBL/GenBank/DDBJ databases">
        <title>Melipona bicolor Genome sequencing and assembly.</title>
        <authorList>
            <person name="Araujo N.S."/>
            <person name="Arias M.C."/>
        </authorList>
    </citation>
    <scope>NUCLEOTIDE SEQUENCE</scope>
    <source>
        <strain evidence="2">USP_2M_L1-L4_2017</strain>
        <tissue evidence="2">Whole body</tissue>
    </source>
</reference>
<dbReference type="InterPro" id="IPR001245">
    <property type="entry name" value="Ser-Thr/Tyr_kinase_cat_dom"/>
</dbReference>
<sequence length="110" mass="12503">MALRVLAMGSSNTVHVPVHALHSPSSRRSNCNSAKLITQSYAHLFAEPHYLILEYVMYGKLLAYLRDHRTRQDFYNFSEDSAALTSRDLTVFGYCVARGMEYLASKKVRS</sequence>
<dbReference type="InterPro" id="IPR011009">
    <property type="entry name" value="Kinase-like_dom_sf"/>
</dbReference>
<evidence type="ECO:0000313" key="2">
    <source>
        <dbReference type="EMBL" id="KAK1128924.1"/>
    </source>
</evidence>
<dbReference type="EMBL" id="JAHYIQ010000009">
    <property type="protein sequence ID" value="KAK1128924.1"/>
    <property type="molecule type" value="Genomic_DNA"/>
</dbReference>